<dbReference type="eggNOG" id="ENOG50342JG">
    <property type="taxonomic scope" value="Bacteria"/>
</dbReference>
<gene>
    <name evidence="3" type="ordered locus">Svir_02890</name>
</gene>
<reference evidence="3 4" key="1">
    <citation type="journal article" date="2009" name="Stand. Genomic Sci.">
        <title>Complete genome sequence of Saccharomonospora viridis type strain (P101).</title>
        <authorList>
            <person name="Pati A."/>
            <person name="Sikorski J."/>
            <person name="Nolan M."/>
            <person name="Lapidus A."/>
            <person name="Copeland A."/>
            <person name="Glavina Del Rio T."/>
            <person name="Lucas S."/>
            <person name="Chen F."/>
            <person name="Tice H."/>
            <person name="Pitluck S."/>
            <person name="Cheng J.F."/>
            <person name="Chertkov O."/>
            <person name="Brettin T."/>
            <person name="Han C."/>
            <person name="Detter J.C."/>
            <person name="Kuske C."/>
            <person name="Bruce D."/>
            <person name="Goodwin L."/>
            <person name="Chain P."/>
            <person name="D'haeseleer P."/>
            <person name="Chen A."/>
            <person name="Palaniappan K."/>
            <person name="Ivanova N."/>
            <person name="Mavromatis K."/>
            <person name="Mikhailova N."/>
            <person name="Rohde M."/>
            <person name="Tindall B.J."/>
            <person name="Goker M."/>
            <person name="Bristow J."/>
            <person name="Eisen J.A."/>
            <person name="Markowitz V."/>
            <person name="Hugenholtz P."/>
            <person name="Kyrpides N.C."/>
            <person name="Klenk H.P."/>
        </authorList>
    </citation>
    <scope>NUCLEOTIDE SEQUENCE [LARGE SCALE GENOMIC DNA]</scope>
    <source>
        <strain evidence="4">ATCC 15386 / DSM 43017 / JCM 3036 / NBRC 12207 / P101</strain>
    </source>
</reference>
<dbReference type="HOGENOM" id="CLU_102137_2_0_11"/>
<organism evidence="3 4">
    <name type="scientific">Saccharomonospora viridis (strain ATCC 15386 / DSM 43017 / JCM 3036 / CCUG 5913 / NBRC 12207 / NCIMB 9602 / P101)</name>
    <name type="common">Thermoactinomyces viridis</name>
    <dbReference type="NCBI Taxonomy" id="471857"/>
    <lineage>
        <taxon>Bacteria</taxon>
        <taxon>Bacillati</taxon>
        <taxon>Actinomycetota</taxon>
        <taxon>Actinomycetes</taxon>
        <taxon>Pseudonocardiales</taxon>
        <taxon>Pseudonocardiaceae</taxon>
        <taxon>Saccharomonospora</taxon>
    </lineage>
</organism>
<keyword evidence="4" id="KW-1185">Reference proteome</keyword>
<feature type="compositionally biased region" description="Basic and acidic residues" evidence="1">
    <location>
        <begin position="11"/>
        <end position="22"/>
    </location>
</feature>
<feature type="transmembrane region" description="Helical" evidence="2">
    <location>
        <begin position="98"/>
        <end position="118"/>
    </location>
</feature>
<keyword evidence="2" id="KW-0812">Transmembrane</keyword>
<sequence>MTEPGESGEQPEPRESDDERRARGLPPEPTSSGQRGEKVKPPTPVTVSFILYVLAGLVLVLAFGYTLTQQDLVAETLIDLNTAENLSEEQIRSGVTTLLWTLFVGAVALAVLFALFGWKARQGTRSARTVLTVLTAIIVLLQLLLFPTSLPMLVASLLAVAGTVLLYLPSVAPYFPKPQGSGGTRR</sequence>
<feature type="transmembrane region" description="Helical" evidence="2">
    <location>
        <begin position="130"/>
        <end position="147"/>
    </location>
</feature>
<dbReference type="STRING" id="471857.Svir_02890"/>
<accession>C7MT10</accession>
<dbReference type="RefSeq" id="WP_012795804.1">
    <property type="nucleotide sequence ID" value="NC_013159.1"/>
</dbReference>
<feature type="transmembrane region" description="Helical" evidence="2">
    <location>
        <begin position="45"/>
        <end position="67"/>
    </location>
</feature>
<name>C7MT10_SACVD</name>
<dbReference type="AlphaFoldDB" id="C7MT10"/>
<dbReference type="EMBL" id="CP001683">
    <property type="protein sequence ID" value="ACU95371.1"/>
    <property type="molecule type" value="Genomic_DNA"/>
</dbReference>
<protein>
    <submittedName>
        <fullName evidence="3">Uncharacterized protein</fullName>
    </submittedName>
</protein>
<keyword evidence="2" id="KW-0472">Membrane</keyword>
<evidence type="ECO:0000313" key="3">
    <source>
        <dbReference type="EMBL" id="ACU95371.1"/>
    </source>
</evidence>
<keyword evidence="2" id="KW-1133">Transmembrane helix</keyword>
<feature type="region of interest" description="Disordered" evidence="1">
    <location>
        <begin position="1"/>
        <end position="40"/>
    </location>
</feature>
<feature type="transmembrane region" description="Helical" evidence="2">
    <location>
        <begin position="153"/>
        <end position="176"/>
    </location>
</feature>
<evidence type="ECO:0000256" key="2">
    <source>
        <dbReference type="SAM" id="Phobius"/>
    </source>
</evidence>
<evidence type="ECO:0000256" key="1">
    <source>
        <dbReference type="SAM" id="MobiDB-lite"/>
    </source>
</evidence>
<proteinExistence type="predicted"/>
<evidence type="ECO:0000313" key="4">
    <source>
        <dbReference type="Proteomes" id="UP000000841"/>
    </source>
</evidence>
<dbReference type="KEGG" id="svi:Svir_02890"/>
<dbReference type="Proteomes" id="UP000000841">
    <property type="component" value="Chromosome"/>
</dbReference>